<feature type="binding site" evidence="20">
    <location>
        <position position="29"/>
    </location>
    <ligand>
        <name>Mg(2+)</name>
        <dbReference type="ChEBI" id="CHEBI:18420"/>
        <label>1</label>
    </ligand>
</feature>
<dbReference type="GO" id="GO:0008686">
    <property type="term" value="F:3,4-dihydroxy-2-butanone-4-phosphate synthase activity"/>
    <property type="evidence" value="ECO:0007669"/>
    <property type="project" value="UniProtKB-UniRule"/>
</dbReference>
<proteinExistence type="inferred from homology"/>
<comment type="subunit">
    <text evidence="6">Homodimer.</text>
</comment>
<evidence type="ECO:0000256" key="15">
    <source>
        <dbReference type="ARBA" id="ARBA00023239"/>
    </source>
</evidence>
<sequence>MFTFDTIEEGIEALRKGEIVVVVDDEDRENEGDLVIAAECITEKHMAFFIRHTGGVVCLSLSEDIADQLDLPPMVTRNTSKRETPFTVSIEAKEGVDTGISAKDRVTTIKTAIAENASPDDLSRPGHVFPLRAQKGGVLWRAGHTEASVDLCHLAGLKRAAVISELIHDEGTMMRLPSLMEFARVHALRIISVADLIAYRYKHESFIDLEAESIIQTETGEWIIHIYRDLLHDSEQIALIKGDVMQTKDPVLVRVHSECATGDVFESKHCDCGTQLHIAMKAIETQGSGVLLYMKQEGRGIGLVNKIKAYELQRTEGLDTVEANLALGFPKDLREYGVGAQILKDIGLTDIRLMTNNPKKLAGISGYGIQVVEQVPIEISANGVDDKYLKTKKEKMGHLLLHI</sequence>
<comment type="similarity">
    <text evidence="20">In the C-terminal section; belongs to the GTP cyclohydrolase II family.</text>
</comment>
<dbReference type="EC" id="3.5.4.25" evidence="20"/>
<feature type="binding site" evidence="20">
    <location>
        <position position="144"/>
    </location>
    <ligand>
        <name>Mg(2+)</name>
        <dbReference type="ChEBI" id="CHEBI:18420"/>
        <label>2</label>
    </ligand>
</feature>
<dbReference type="Pfam" id="PF00925">
    <property type="entry name" value="GTP_cyclohydro2"/>
    <property type="match status" value="1"/>
</dbReference>
<evidence type="ECO:0000256" key="2">
    <source>
        <dbReference type="ARBA" id="ARBA00002284"/>
    </source>
</evidence>
<comment type="pathway">
    <text evidence="4 20">Cofactor biosynthesis; riboflavin biosynthesis; 2-hydroxy-3-oxobutyl phosphate from D-ribulose 5-phosphate: step 1/1.</text>
</comment>
<feature type="binding site" evidence="20">
    <location>
        <position position="355"/>
    </location>
    <ligand>
        <name>GTP</name>
        <dbReference type="ChEBI" id="CHEBI:37565"/>
    </ligand>
</feature>
<dbReference type="NCBIfam" id="TIGR00506">
    <property type="entry name" value="ribB"/>
    <property type="match status" value="1"/>
</dbReference>
<comment type="pathway">
    <text evidence="3 20">Cofactor biosynthesis; riboflavin biosynthesis; 5-amino-6-(D-ribitylamino)uracil from GTP: step 1/4.</text>
</comment>
<dbReference type="AlphaFoldDB" id="A0A2M7V2U9"/>
<dbReference type="Pfam" id="PF00926">
    <property type="entry name" value="DHBP_synthase"/>
    <property type="match status" value="1"/>
</dbReference>
<feature type="binding site" evidence="20">
    <location>
        <position position="272"/>
    </location>
    <ligand>
        <name>Zn(2+)</name>
        <dbReference type="ChEBI" id="CHEBI:29105"/>
        <note>catalytic</note>
    </ligand>
</feature>
<dbReference type="NCBIfam" id="NF001591">
    <property type="entry name" value="PRK00393.1"/>
    <property type="match status" value="1"/>
</dbReference>
<dbReference type="FunFam" id="3.40.50.10990:FF:000001">
    <property type="entry name" value="Riboflavin biosynthesis protein RibBA"/>
    <property type="match status" value="1"/>
</dbReference>
<comment type="function">
    <text evidence="2 20">Catalyzes the conversion of D-ribulose 5-phosphate to formate and 3,4-dihydroxy-2-butanone 4-phosphate.</text>
</comment>
<feature type="region of interest" description="GTP cyclohydrolase II" evidence="20">
    <location>
        <begin position="203"/>
        <end position="403"/>
    </location>
</feature>
<dbReference type="InterPro" id="IPR032677">
    <property type="entry name" value="GTP_cyclohydro_II"/>
</dbReference>
<dbReference type="EC" id="4.1.99.12" evidence="20"/>
<feature type="region of interest" description="DHBP synthase" evidence="20">
    <location>
        <begin position="1"/>
        <end position="202"/>
    </location>
</feature>
<dbReference type="SUPFAM" id="SSF142695">
    <property type="entry name" value="RibA-like"/>
    <property type="match status" value="1"/>
</dbReference>
<feature type="binding site" evidence="20">
    <location>
        <position position="29"/>
    </location>
    <ligand>
        <name>Mg(2+)</name>
        <dbReference type="ChEBI" id="CHEBI:18420"/>
        <label>2</label>
    </ligand>
</feature>
<comment type="catalytic activity">
    <reaction evidence="1 20">
        <text>D-ribulose 5-phosphate = (2S)-2-hydroxy-3-oxobutyl phosphate + formate + H(+)</text>
        <dbReference type="Rhea" id="RHEA:18457"/>
        <dbReference type="ChEBI" id="CHEBI:15378"/>
        <dbReference type="ChEBI" id="CHEBI:15740"/>
        <dbReference type="ChEBI" id="CHEBI:58121"/>
        <dbReference type="ChEBI" id="CHEBI:58830"/>
        <dbReference type="EC" id="4.1.99.12"/>
    </reaction>
</comment>
<dbReference type="GO" id="GO:0000287">
    <property type="term" value="F:magnesium ion binding"/>
    <property type="evidence" value="ECO:0007669"/>
    <property type="project" value="UniProtKB-UniRule"/>
</dbReference>
<feature type="binding site" evidence="20">
    <location>
        <begin position="141"/>
        <end position="145"/>
    </location>
    <ligand>
        <name>D-ribulose 5-phosphate</name>
        <dbReference type="ChEBI" id="CHEBI:58121"/>
    </ligand>
</feature>
<dbReference type="SUPFAM" id="SSF55821">
    <property type="entry name" value="YrdC/RibB"/>
    <property type="match status" value="1"/>
</dbReference>
<feature type="binding site" evidence="20">
    <location>
        <position position="270"/>
    </location>
    <ligand>
        <name>Zn(2+)</name>
        <dbReference type="ChEBI" id="CHEBI:29105"/>
        <note>catalytic</note>
    </ligand>
</feature>
<dbReference type="InterPro" id="IPR016299">
    <property type="entry name" value="Riboflavin_synth_RibBA"/>
</dbReference>
<keyword evidence="14 20" id="KW-0464">Manganese</keyword>
<dbReference type="PANTHER" id="PTHR21327">
    <property type="entry name" value="GTP CYCLOHYDROLASE II-RELATED"/>
    <property type="match status" value="1"/>
</dbReference>
<comment type="function">
    <text evidence="17 20">Catalyzes the conversion of GTP to 2,5-diamino-6-ribosylamino-4(3H)-pyrimidinone 5'-phosphate (DARP), formate and pyrophosphate.</text>
</comment>
<keyword evidence="12 20" id="KW-0460">Magnesium</keyword>
<evidence type="ECO:0000256" key="5">
    <source>
        <dbReference type="ARBA" id="ARBA00005520"/>
    </source>
</evidence>
<keyword evidence="11 20" id="KW-0862">Zinc</keyword>
<dbReference type="InterPro" id="IPR000422">
    <property type="entry name" value="DHBP_synthase_RibB"/>
</dbReference>
<dbReference type="GO" id="GO:0009231">
    <property type="term" value="P:riboflavin biosynthetic process"/>
    <property type="evidence" value="ECO:0007669"/>
    <property type="project" value="UniProtKB-UniRule"/>
</dbReference>
<evidence type="ECO:0000256" key="4">
    <source>
        <dbReference type="ARBA" id="ARBA00004904"/>
    </source>
</evidence>
<comment type="cofactor">
    <cofactor evidence="20">
        <name>Mg(2+)</name>
        <dbReference type="ChEBI" id="CHEBI:18420"/>
    </cofactor>
    <cofactor evidence="20">
        <name>Mn(2+)</name>
        <dbReference type="ChEBI" id="CHEBI:29035"/>
    </cofactor>
    <text evidence="20">Binds 2 divalent metal cations per subunit. Magnesium or manganese.</text>
</comment>
<evidence type="ECO:0000256" key="19">
    <source>
        <dbReference type="ARBA" id="ARBA00060730"/>
    </source>
</evidence>
<keyword evidence="15 20" id="KW-0456">Lyase</keyword>
<dbReference type="InterPro" id="IPR017945">
    <property type="entry name" value="DHBP_synth_RibB-like_a/b_dom"/>
</dbReference>
<evidence type="ECO:0000259" key="21">
    <source>
        <dbReference type="Pfam" id="PF00925"/>
    </source>
</evidence>
<comment type="cofactor">
    <cofactor evidence="20">
        <name>Zn(2+)</name>
        <dbReference type="ChEBI" id="CHEBI:29105"/>
    </cofactor>
    <text evidence="20">Binds 1 zinc ion per subunit.</text>
</comment>
<evidence type="ECO:0000256" key="13">
    <source>
        <dbReference type="ARBA" id="ARBA00023134"/>
    </source>
</evidence>
<reference evidence="23" key="1">
    <citation type="submission" date="2017-09" db="EMBL/GenBank/DDBJ databases">
        <title>Depth-based differentiation of microbial function through sediment-hosted aquifers and enrichment of novel symbionts in the deep terrestrial subsurface.</title>
        <authorList>
            <person name="Probst A.J."/>
            <person name="Ladd B."/>
            <person name="Jarett J.K."/>
            <person name="Geller-Mcgrath D.E."/>
            <person name="Sieber C.M.K."/>
            <person name="Emerson J.B."/>
            <person name="Anantharaman K."/>
            <person name="Thomas B.C."/>
            <person name="Malmstrom R."/>
            <person name="Stieglmeier M."/>
            <person name="Klingl A."/>
            <person name="Woyke T."/>
            <person name="Ryan C.M."/>
            <person name="Banfield J.F."/>
        </authorList>
    </citation>
    <scope>NUCLEOTIDE SEQUENCE [LARGE SCALE GENOMIC DNA]</scope>
</reference>
<evidence type="ECO:0000256" key="12">
    <source>
        <dbReference type="ARBA" id="ARBA00022842"/>
    </source>
</evidence>
<keyword evidence="16 20" id="KW-0511">Multifunctional enzyme</keyword>
<comment type="caution">
    <text evidence="22">The sequence shown here is derived from an EMBL/GenBank/DDBJ whole genome shotgun (WGS) entry which is preliminary data.</text>
</comment>
<evidence type="ECO:0000256" key="16">
    <source>
        <dbReference type="ARBA" id="ARBA00023268"/>
    </source>
</evidence>
<dbReference type="Proteomes" id="UP000230078">
    <property type="component" value="Unassembled WGS sequence"/>
</dbReference>
<evidence type="ECO:0000256" key="11">
    <source>
        <dbReference type="ARBA" id="ARBA00022833"/>
    </source>
</evidence>
<feature type="binding site" evidence="20">
    <location>
        <position position="33"/>
    </location>
    <ligand>
        <name>D-ribulose 5-phosphate</name>
        <dbReference type="ChEBI" id="CHEBI:58121"/>
    </ligand>
</feature>
<feature type="binding site" evidence="20">
    <location>
        <position position="165"/>
    </location>
    <ligand>
        <name>D-ribulose 5-phosphate</name>
        <dbReference type="ChEBI" id="CHEBI:58121"/>
    </ligand>
</feature>
<dbReference type="HAMAP" id="MF_00180">
    <property type="entry name" value="RibB"/>
    <property type="match status" value="1"/>
</dbReference>
<comment type="similarity">
    <text evidence="5 20">In the N-terminal section; belongs to the DHBP synthase family.</text>
</comment>
<evidence type="ECO:0000313" key="22">
    <source>
        <dbReference type="EMBL" id="PIZ92784.1"/>
    </source>
</evidence>
<dbReference type="InterPro" id="IPR000926">
    <property type="entry name" value="RibA"/>
</dbReference>
<feature type="active site" description="Proton acceptor; for GTP cyclohydrolase activity" evidence="20">
    <location>
        <position position="332"/>
    </location>
</feature>
<evidence type="ECO:0000256" key="9">
    <source>
        <dbReference type="ARBA" id="ARBA00022741"/>
    </source>
</evidence>
<evidence type="ECO:0000256" key="10">
    <source>
        <dbReference type="ARBA" id="ARBA00022801"/>
    </source>
</evidence>
<feature type="binding site" evidence="20">
    <location>
        <position position="259"/>
    </location>
    <ligand>
        <name>Zn(2+)</name>
        <dbReference type="ChEBI" id="CHEBI:29105"/>
        <note>catalytic</note>
    </ligand>
</feature>
<dbReference type="GO" id="GO:0008270">
    <property type="term" value="F:zinc ion binding"/>
    <property type="evidence" value="ECO:0007669"/>
    <property type="project" value="UniProtKB-UniRule"/>
</dbReference>
<evidence type="ECO:0000313" key="23">
    <source>
        <dbReference type="Proteomes" id="UP000230078"/>
    </source>
</evidence>
<keyword evidence="8 20" id="KW-0479">Metal-binding</keyword>
<dbReference type="CDD" id="cd00641">
    <property type="entry name" value="GTP_cyclohydro2"/>
    <property type="match status" value="1"/>
</dbReference>
<dbReference type="GO" id="GO:0003935">
    <property type="term" value="F:GTP cyclohydrolase II activity"/>
    <property type="evidence" value="ECO:0007669"/>
    <property type="project" value="UniProtKB-UniRule"/>
</dbReference>
<evidence type="ECO:0000256" key="7">
    <source>
        <dbReference type="ARBA" id="ARBA00022619"/>
    </source>
</evidence>
<comment type="similarity">
    <text evidence="19">Belongs to the DHBP synthase family.</text>
</comment>
<gene>
    <name evidence="20" type="primary">ribBA</name>
    <name evidence="22" type="ORF">COX83_03540</name>
</gene>
<dbReference type="GO" id="GO:0005829">
    <property type="term" value="C:cytosol"/>
    <property type="evidence" value="ECO:0007669"/>
    <property type="project" value="TreeGrafter"/>
</dbReference>
<dbReference type="FunFam" id="3.90.870.10:FF:000002">
    <property type="entry name" value="3,4-dihydroxy-2-butanone 4-phosphate synthase"/>
    <property type="match status" value="1"/>
</dbReference>
<dbReference type="GO" id="GO:0005525">
    <property type="term" value="F:GTP binding"/>
    <property type="evidence" value="ECO:0007669"/>
    <property type="project" value="UniProtKB-KW"/>
</dbReference>
<keyword evidence="7 20" id="KW-0686">Riboflavin biosynthesis</keyword>
<organism evidence="22 23">
    <name type="scientific">Candidatus Magasanikbacteria bacterium CG_4_10_14_0_2_um_filter_41_31</name>
    <dbReference type="NCBI Taxonomy" id="1974639"/>
    <lineage>
        <taxon>Bacteria</taxon>
        <taxon>Candidatus Magasanikiibacteriota</taxon>
    </lineage>
</organism>
<dbReference type="UniPathway" id="UPA00275">
    <property type="reaction ID" value="UER00399"/>
</dbReference>
<feature type="binding site" evidence="20">
    <location>
        <position position="360"/>
    </location>
    <ligand>
        <name>GTP</name>
        <dbReference type="ChEBI" id="CHEBI:37565"/>
    </ligand>
</feature>
<keyword evidence="10 20" id="KW-0378">Hydrolase</keyword>
<evidence type="ECO:0000256" key="14">
    <source>
        <dbReference type="ARBA" id="ARBA00023211"/>
    </source>
</evidence>
<accession>A0A2M7V2U9</accession>
<dbReference type="Gene3D" id="3.40.50.10990">
    <property type="entry name" value="GTP cyclohydrolase II"/>
    <property type="match status" value="1"/>
</dbReference>
<feature type="binding site" evidence="20">
    <location>
        <begin position="297"/>
        <end position="299"/>
    </location>
    <ligand>
        <name>GTP</name>
        <dbReference type="ChEBI" id="CHEBI:37565"/>
    </ligand>
</feature>
<evidence type="ECO:0000256" key="3">
    <source>
        <dbReference type="ARBA" id="ARBA00004853"/>
    </source>
</evidence>
<dbReference type="Gene3D" id="3.90.870.10">
    <property type="entry name" value="DHBP synthase"/>
    <property type="match status" value="1"/>
</dbReference>
<dbReference type="HAMAP" id="MF_00179">
    <property type="entry name" value="RibA"/>
    <property type="match status" value="1"/>
</dbReference>
<protein>
    <recommendedName>
        <fullName evidence="20">Riboflavin biosynthesis protein RibBA</fullName>
    </recommendedName>
    <domain>
        <recommendedName>
            <fullName evidence="20">3,4-dihydroxy-2-butanone 4-phosphate synthase</fullName>
            <shortName evidence="20">DHBP synthase</shortName>
            <ecNumber evidence="20">4.1.99.12</ecNumber>
        </recommendedName>
    </domain>
    <domain>
        <recommendedName>
            <fullName evidence="20">GTP cyclohydrolase-2</fullName>
            <ecNumber evidence="20">3.5.4.25</ecNumber>
        </recommendedName>
        <alternativeName>
            <fullName evidence="20">GTP cyclohydrolase II</fullName>
        </alternativeName>
    </domain>
</protein>
<feature type="domain" description="GTP cyclohydrolase II" evidence="21">
    <location>
        <begin position="212"/>
        <end position="376"/>
    </location>
</feature>
<feature type="binding site" evidence="20">
    <location>
        <position position="275"/>
    </location>
    <ligand>
        <name>GTP</name>
        <dbReference type="ChEBI" id="CHEBI:37565"/>
    </ligand>
</feature>
<evidence type="ECO:0000256" key="1">
    <source>
        <dbReference type="ARBA" id="ARBA00000141"/>
    </source>
</evidence>
<feature type="binding site" evidence="20">
    <location>
        <position position="320"/>
    </location>
    <ligand>
        <name>GTP</name>
        <dbReference type="ChEBI" id="CHEBI:37565"/>
    </ligand>
</feature>
<dbReference type="NCBIfam" id="NF006803">
    <property type="entry name" value="PRK09311.1"/>
    <property type="match status" value="1"/>
</dbReference>
<keyword evidence="13 20" id="KW-0342">GTP-binding</keyword>
<keyword evidence="9 20" id="KW-0547">Nucleotide-binding</keyword>
<evidence type="ECO:0000256" key="8">
    <source>
        <dbReference type="ARBA" id="ARBA00022723"/>
    </source>
</evidence>
<dbReference type="InterPro" id="IPR036144">
    <property type="entry name" value="RibA-like_sf"/>
</dbReference>
<comment type="catalytic activity">
    <reaction evidence="18 20">
        <text>GTP + 4 H2O = 2,5-diamino-6-hydroxy-4-(5-phosphoribosylamino)-pyrimidine + formate + 2 phosphate + 3 H(+)</text>
        <dbReference type="Rhea" id="RHEA:23704"/>
        <dbReference type="ChEBI" id="CHEBI:15377"/>
        <dbReference type="ChEBI" id="CHEBI:15378"/>
        <dbReference type="ChEBI" id="CHEBI:15740"/>
        <dbReference type="ChEBI" id="CHEBI:37565"/>
        <dbReference type="ChEBI" id="CHEBI:43474"/>
        <dbReference type="ChEBI" id="CHEBI:58614"/>
        <dbReference type="EC" id="3.5.4.25"/>
    </reaction>
</comment>
<evidence type="ECO:0000256" key="6">
    <source>
        <dbReference type="ARBA" id="ARBA00011738"/>
    </source>
</evidence>
<feature type="active site" description="Nucleophile; for GTP cyclohydrolase activity" evidence="20">
    <location>
        <position position="334"/>
    </location>
</feature>
<dbReference type="NCBIfam" id="TIGR00505">
    <property type="entry name" value="ribA"/>
    <property type="match status" value="1"/>
</dbReference>
<feature type="site" description="Essential for DHBP synthase activity" evidence="20">
    <location>
        <position position="127"/>
    </location>
</feature>
<evidence type="ECO:0000256" key="18">
    <source>
        <dbReference type="ARBA" id="ARBA00049295"/>
    </source>
</evidence>
<evidence type="ECO:0000256" key="17">
    <source>
        <dbReference type="ARBA" id="ARBA00043932"/>
    </source>
</evidence>
<feature type="site" description="Essential for DHBP synthase activity" evidence="20">
    <location>
        <position position="165"/>
    </location>
</feature>
<evidence type="ECO:0000256" key="20">
    <source>
        <dbReference type="HAMAP-Rule" id="MF_01283"/>
    </source>
</evidence>
<dbReference type="GO" id="GO:0030145">
    <property type="term" value="F:manganese ion binding"/>
    <property type="evidence" value="ECO:0007669"/>
    <property type="project" value="UniProtKB-UniRule"/>
</dbReference>
<feature type="binding site" evidence="20">
    <location>
        <begin position="28"/>
        <end position="29"/>
    </location>
    <ligand>
        <name>D-ribulose 5-phosphate</name>
        <dbReference type="ChEBI" id="CHEBI:58121"/>
    </ligand>
</feature>
<feature type="binding site" evidence="20">
    <location>
        <begin position="254"/>
        <end position="258"/>
    </location>
    <ligand>
        <name>GTP</name>
        <dbReference type="ChEBI" id="CHEBI:37565"/>
    </ligand>
</feature>
<dbReference type="EMBL" id="PFPI01000047">
    <property type="protein sequence ID" value="PIZ92784.1"/>
    <property type="molecule type" value="Genomic_DNA"/>
</dbReference>
<name>A0A2M7V2U9_9BACT</name>
<dbReference type="PIRSF" id="PIRSF001259">
    <property type="entry name" value="RibA"/>
    <property type="match status" value="1"/>
</dbReference>
<dbReference type="PANTHER" id="PTHR21327:SF18">
    <property type="entry name" value="3,4-DIHYDROXY-2-BUTANONE 4-PHOSPHATE SYNTHASE"/>
    <property type="match status" value="1"/>
</dbReference>
<dbReference type="HAMAP" id="MF_01283">
    <property type="entry name" value="RibBA"/>
    <property type="match status" value="1"/>
</dbReference>